<dbReference type="RefSeq" id="WP_171317587.1">
    <property type="nucleotide sequence ID" value="NZ_JABFCY010000002.1"/>
</dbReference>
<proteinExistence type="predicted"/>
<dbReference type="EMBL" id="JABFCY010000002">
    <property type="protein sequence ID" value="NNU59725.1"/>
    <property type="molecule type" value="Genomic_DNA"/>
</dbReference>
<keyword evidence="3" id="KW-1185">Reference proteome</keyword>
<feature type="signal peptide" evidence="1">
    <location>
        <begin position="1"/>
        <end position="19"/>
    </location>
</feature>
<gene>
    <name evidence="2" type="ORF">HKX02_05560</name>
</gene>
<sequence>MNRVIVAVVLLPLIGQASAQTLIDDPIGIDRALADQITAHVSDQFTDPVATQVRRLRPSDKFEGSVCGEVNTKNQFGGYVGFKPFRYIIDRHKIYMTNTGCE</sequence>
<keyword evidence="1" id="KW-0732">Signal</keyword>
<accession>A0A849KDV4</accession>
<name>A0A849KDV4_9HYPH</name>
<comment type="caution">
    <text evidence="2">The sequence shown here is derived from an EMBL/GenBank/DDBJ whole genome shotgun (WGS) entry which is preliminary data.</text>
</comment>
<organism evidence="2 3">
    <name type="scientific">Ochrobactrum soli</name>
    <dbReference type="NCBI Taxonomy" id="2448455"/>
    <lineage>
        <taxon>Bacteria</taxon>
        <taxon>Pseudomonadati</taxon>
        <taxon>Pseudomonadota</taxon>
        <taxon>Alphaproteobacteria</taxon>
        <taxon>Hyphomicrobiales</taxon>
        <taxon>Brucellaceae</taxon>
        <taxon>Brucella/Ochrobactrum group</taxon>
        <taxon>Ochrobactrum</taxon>
    </lineage>
</organism>
<protein>
    <submittedName>
        <fullName evidence="2">Uncharacterized protein</fullName>
    </submittedName>
</protein>
<feature type="chain" id="PRO_5032684808" evidence="1">
    <location>
        <begin position="20"/>
        <end position="102"/>
    </location>
</feature>
<dbReference type="AlphaFoldDB" id="A0A849KDV4"/>
<evidence type="ECO:0000313" key="2">
    <source>
        <dbReference type="EMBL" id="NNU59725.1"/>
    </source>
</evidence>
<dbReference type="Proteomes" id="UP000574931">
    <property type="component" value="Unassembled WGS sequence"/>
</dbReference>
<reference evidence="2 3" key="1">
    <citation type="submission" date="2020-05" db="EMBL/GenBank/DDBJ databases">
        <title>Draft Genome Sequence of Ochrobactrum soli Isolated from Stable Fly Gut.</title>
        <authorList>
            <person name="Pileggi M.T."/>
            <person name="Vazhakkala L.J."/>
            <person name="Wong C.N."/>
        </authorList>
    </citation>
    <scope>NUCLEOTIDE SEQUENCE [LARGE SCALE GENOMIC DNA]</scope>
    <source>
        <strain evidence="2 3">MTP-C0764</strain>
    </source>
</reference>
<evidence type="ECO:0000256" key="1">
    <source>
        <dbReference type="SAM" id="SignalP"/>
    </source>
</evidence>
<evidence type="ECO:0000313" key="3">
    <source>
        <dbReference type="Proteomes" id="UP000574931"/>
    </source>
</evidence>